<dbReference type="AlphaFoldDB" id="A0A0A9BB55"/>
<dbReference type="EMBL" id="GBRH01238482">
    <property type="protein sequence ID" value="JAD59413.1"/>
    <property type="molecule type" value="Transcribed_RNA"/>
</dbReference>
<proteinExistence type="predicted"/>
<organism evidence="1">
    <name type="scientific">Arundo donax</name>
    <name type="common">Giant reed</name>
    <name type="synonym">Donax arundinaceus</name>
    <dbReference type="NCBI Taxonomy" id="35708"/>
    <lineage>
        <taxon>Eukaryota</taxon>
        <taxon>Viridiplantae</taxon>
        <taxon>Streptophyta</taxon>
        <taxon>Embryophyta</taxon>
        <taxon>Tracheophyta</taxon>
        <taxon>Spermatophyta</taxon>
        <taxon>Magnoliopsida</taxon>
        <taxon>Liliopsida</taxon>
        <taxon>Poales</taxon>
        <taxon>Poaceae</taxon>
        <taxon>PACMAD clade</taxon>
        <taxon>Arundinoideae</taxon>
        <taxon>Arundineae</taxon>
        <taxon>Arundo</taxon>
    </lineage>
</organism>
<reference evidence="1" key="2">
    <citation type="journal article" date="2015" name="Data Brief">
        <title>Shoot transcriptome of the giant reed, Arundo donax.</title>
        <authorList>
            <person name="Barrero R.A."/>
            <person name="Guerrero F.D."/>
            <person name="Moolhuijzen P."/>
            <person name="Goolsby J.A."/>
            <person name="Tidwell J."/>
            <person name="Bellgard S.E."/>
            <person name="Bellgard M.I."/>
        </authorList>
    </citation>
    <scope>NUCLEOTIDE SEQUENCE</scope>
    <source>
        <tissue evidence="1">Shoot tissue taken approximately 20 cm above the soil surface</tissue>
    </source>
</reference>
<protein>
    <submittedName>
        <fullName evidence="1">Uncharacterized protein</fullName>
    </submittedName>
</protein>
<reference evidence="1" key="1">
    <citation type="submission" date="2014-09" db="EMBL/GenBank/DDBJ databases">
        <authorList>
            <person name="Magalhaes I.L.F."/>
            <person name="Oliveira U."/>
            <person name="Santos F.R."/>
            <person name="Vidigal T.H.D.A."/>
            <person name="Brescovit A.D."/>
            <person name="Santos A.J."/>
        </authorList>
    </citation>
    <scope>NUCLEOTIDE SEQUENCE</scope>
    <source>
        <tissue evidence="1">Shoot tissue taken approximately 20 cm above the soil surface</tissue>
    </source>
</reference>
<evidence type="ECO:0000313" key="1">
    <source>
        <dbReference type="EMBL" id="JAD59413.1"/>
    </source>
</evidence>
<name>A0A0A9BB55_ARUDO</name>
<accession>A0A0A9BB55</accession>
<sequence>MVSPGINPDLLCRREVMALLQCTMQELGYIQDSLLCLTCATPCIMCKKSIILVP</sequence>